<dbReference type="eggNOG" id="COG0456">
    <property type="taxonomic scope" value="Bacteria"/>
</dbReference>
<organism evidence="2 3">
    <name type="scientific">Sebaldella termitidis (strain ATCC 33386 / NCTC 11300)</name>
    <dbReference type="NCBI Taxonomy" id="526218"/>
    <lineage>
        <taxon>Bacteria</taxon>
        <taxon>Fusobacteriati</taxon>
        <taxon>Fusobacteriota</taxon>
        <taxon>Fusobacteriia</taxon>
        <taxon>Fusobacteriales</taxon>
        <taxon>Leptotrichiaceae</taxon>
        <taxon>Sebaldella</taxon>
    </lineage>
</organism>
<dbReference type="Pfam" id="PF00583">
    <property type="entry name" value="Acetyltransf_1"/>
    <property type="match status" value="1"/>
</dbReference>
<dbReference type="GO" id="GO:0016747">
    <property type="term" value="F:acyltransferase activity, transferring groups other than amino-acyl groups"/>
    <property type="evidence" value="ECO:0007669"/>
    <property type="project" value="InterPro"/>
</dbReference>
<dbReference type="InterPro" id="IPR000182">
    <property type="entry name" value="GNAT_dom"/>
</dbReference>
<dbReference type="PROSITE" id="PS51186">
    <property type="entry name" value="GNAT"/>
    <property type="match status" value="1"/>
</dbReference>
<feature type="domain" description="N-acetyltransferase" evidence="1">
    <location>
        <begin position="4"/>
        <end position="147"/>
    </location>
</feature>
<accession>D1AIN4</accession>
<gene>
    <name evidence="2" type="ordered locus">Sterm_1760</name>
</gene>
<evidence type="ECO:0000313" key="2">
    <source>
        <dbReference type="EMBL" id="ACZ08618.1"/>
    </source>
</evidence>
<dbReference type="CDD" id="cd04301">
    <property type="entry name" value="NAT_SF"/>
    <property type="match status" value="1"/>
</dbReference>
<name>D1AIN4_SEBTE</name>
<reference evidence="3" key="1">
    <citation type="submission" date="2009-09" db="EMBL/GenBank/DDBJ databases">
        <title>The complete chromosome of Sebaldella termitidis ATCC 33386.</title>
        <authorList>
            <consortium name="US DOE Joint Genome Institute (JGI-PGF)"/>
            <person name="Lucas S."/>
            <person name="Copeland A."/>
            <person name="Lapidus A."/>
            <person name="Glavina del Rio T."/>
            <person name="Dalin E."/>
            <person name="Tice H."/>
            <person name="Bruce D."/>
            <person name="Goodwin L."/>
            <person name="Pitluck S."/>
            <person name="Kyrpides N."/>
            <person name="Mavromatis K."/>
            <person name="Ivanova N."/>
            <person name="Mikhailova N."/>
            <person name="Sims D."/>
            <person name="Meincke L."/>
            <person name="Brettin T."/>
            <person name="Detter J.C."/>
            <person name="Han C."/>
            <person name="Larimer F."/>
            <person name="Land M."/>
            <person name="Hauser L."/>
            <person name="Markowitz V."/>
            <person name="Cheng J.F."/>
            <person name="Hugenholtz P."/>
            <person name="Woyke T."/>
            <person name="Wu D."/>
            <person name="Eisen J.A."/>
        </authorList>
    </citation>
    <scope>NUCLEOTIDE SEQUENCE [LARGE SCALE GENOMIC DNA]</scope>
    <source>
        <strain evidence="3">ATCC 33386 / NCTC 11300</strain>
    </source>
</reference>
<dbReference type="HOGENOM" id="CLU_118417_0_0_0"/>
<dbReference type="EMBL" id="CP001739">
    <property type="protein sequence ID" value="ACZ08618.1"/>
    <property type="molecule type" value="Genomic_DNA"/>
</dbReference>
<sequence length="147" mass="17053">MKNLVLVEMTRNMIDEYVDLYINTFTKEPWNDVYESREQVVAFFDNHFNNNYFTGYTAMSDGKAAALSIGFKKPWINGIEYYIDEFCVDYDMQGSGIGSWFINEIEKDIEKKGMNAIMLNTDADCPARKFYEKNGFKVLEGLIILAK</sequence>
<dbReference type="Proteomes" id="UP000000845">
    <property type="component" value="Chromosome"/>
</dbReference>
<dbReference type="AlphaFoldDB" id="D1AIN4"/>
<proteinExistence type="predicted"/>
<dbReference type="SUPFAM" id="SSF55729">
    <property type="entry name" value="Acyl-CoA N-acyltransferases (Nat)"/>
    <property type="match status" value="1"/>
</dbReference>
<dbReference type="KEGG" id="str:Sterm_1760"/>
<keyword evidence="3" id="KW-1185">Reference proteome</keyword>
<evidence type="ECO:0000313" key="3">
    <source>
        <dbReference type="Proteomes" id="UP000000845"/>
    </source>
</evidence>
<protein>
    <submittedName>
        <fullName evidence="2">GCN5-related N-acetyltransferase</fullName>
    </submittedName>
</protein>
<dbReference type="InterPro" id="IPR016181">
    <property type="entry name" value="Acyl_CoA_acyltransferase"/>
</dbReference>
<dbReference type="STRING" id="526218.Sterm_1760"/>
<evidence type="ECO:0000259" key="1">
    <source>
        <dbReference type="PROSITE" id="PS51186"/>
    </source>
</evidence>
<dbReference type="RefSeq" id="WP_012861214.1">
    <property type="nucleotide sequence ID" value="NC_013517.1"/>
</dbReference>
<reference evidence="2 3" key="2">
    <citation type="journal article" date="2010" name="Stand. Genomic Sci.">
        <title>Complete genome sequence of Sebaldella termitidis type strain (NCTC 11300).</title>
        <authorList>
            <person name="Harmon-Smith M."/>
            <person name="Celia L."/>
            <person name="Chertkov O."/>
            <person name="Lapidus A."/>
            <person name="Copeland A."/>
            <person name="Glavina Del Rio T."/>
            <person name="Nolan M."/>
            <person name="Lucas S."/>
            <person name="Tice H."/>
            <person name="Cheng J.F."/>
            <person name="Han C."/>
            <person name="Detter J.C."/>
            <person name="Bruce D."/>
            <person name="Goodwin L."/>
            <person name="Pitluck S."/>
            <person name="Pati A."/>
            <person name="Liolios K."/>
            <person name="Ivanova N."/>
            <person name="Mavromatis K."/>
            <person name="Mikhailova N."/>
            <person name="Chen A."/>
            <person name="Palaniappan K."/>
            <person name="Land M."/>
            <person name="Hauser L."/>
            <person name="Chang Y.J."/>
            <person name="Jeffries C.D."/>
            <person name="Brettin T."/>
            <person name="Goker M."/>
            <person name="Beck B."/>
            <person name="Bristow J."/>
            <person name="Eisen J.A."/>
            <person name="Markowitz V."/>
            <person name="Hugenholtz P."/>
            <person name="Kyrpides N.C."/>
            <person name="Klenk H.P."/>
            <person name="Chen F."/>
        </authorList>
    </citation>
    <scope>NUCLEOTIDE SEQUENCE [LARGE SCALE GENOMIC DNA]</scope>
    <source>
        <strain evidence="3">ATCC 33386 / NCTC 11300</strain>
    </source>
</reference>
<dbReference type="Gene3D" id="3.40.630.30">
    <property type="match status" value="1"/>
</dbReference>